<evidence type="ECO:0000313" key="2">
    <source>
        <dbReference type="Proteomes" id="UP000324504"/>
    </source>
</evidence>
<dbReference type="RefSeq" id="WP_057726657.1">
    <property type="nucleotide sequence ID" value="NZ_CP072197.1"/>
</dbReference>
<reference evidence="1 2" key="1">
    <citation type="submission" date="2019-09" db="EMBL/GenBank/DDBJ databases">
        <title>Comparative analysis of L. crispatus genomes revealed niche specific adaptation to different host and body sites.</title>
        <authorList>
            <person name="Pan M."/>
            <person name="Hidalgo-Cantabrana C."/>
            <person name="Barrangou R."/>
        </authorList>
    </citation>
    <scope>NUCLEOTIDE SEQUENCE [LARGE SCALE GENOMIC DNA]</scope>
    <source>
        <strain evidence="1 2">NCK2488</strain>
    </source>
</reference>
<dbReference type="Proteomes" id="UP000324504">
    <property type="component" value="Unassembled WGS sequence"/>
</dbReference>
<name>A0A5M9Z6D8_9LACO</name>
<proteinExistence type="predicted"/>
<organism evidence="1 2">
    <name type="scientific">Lactobacillus crispatus</name>
    <dbReference type="NCBI Taxonomy" id="47770"/>
    <lineage>
        <taxon>Bacteria</taxon>
        <taxon>Bacillati</taxon>
        <taxon>Bacillota</taxon>
        <taxon>Bacilli</taxon>
        <taxon>Lactobacillales</taxon>
        <taxon>Lactobacillaceae</taxon>
        <taxon>Lactobacillus</taxon>
    </lineage>
</organism>
<comment type="caution">
    <text evidence="1">The sequence shown here is derived from an EMBL/GenBank/DDBJ whole genome shotgun (WGS) entry which is preliminary data.</text>
</comment>
<dbReference type="AlphaFoldDB" id="A0A5M9Z6D8"/>
<accession>A0A5M9Z6D8</accession>
<sequence length="105" mass="12207">MNPNIKFTNFDVTNLNIVTNFGILFSERKLYLYPEMYLIAFFLVQKFLEEPLLYEKFINYLSQSNDLEYNTILNKVYGETVQGAIKKGGKALLSFLRNYGVDNGN</sequence>
<dbReference type="EMBL" id="VUAV01000024">
    <property type="protein sequence ID" value="KAA8812678.1"/>
    <property type="molecule type" value="Genomic_DNA"/>
</dbReference>
<gene>
    <name evidence="1" type="ORF">F1C09_05380</name>
</gene>
<evidence type="ECO:0000313" key="1">
    <source>
        <dbReference type="EMBL" id="KAA8812678.1"/>
    </source>
</evidence>
<protein>
    <submittedName>
        <fullName evidence="1">Uncharacterized protein</fullName>
    </submittedName>
</protein>